<dbReference type="PROSITE" id="PS51719">
    <property type="entry name" value="G_SEPTIN"/>
    <property type="match status" value="1"/>
</dbReference>
<dbReference type="AlphaFoldDB" id="A0A3M7KU72"/>
<feature type="domain" description="Septin-type G" evidence="3">
    <location>
        <begin position="136"/>
        <end position="415"/>
    </location>
</feature>
<comment type="caution">
    <text evidence="4">The sequence shown here is derived from an EMBL/GenBank/DDBJ whole genome shotgun (WGS) entry which is preliminary data.</text>
</comment>
<dbReference type="Proteomes" id="UP000279271">
    <property type="component" value="Unassembled WGS sequence"/>
</dbReference>
<feature type="region of interest" description="Disordered" evidence="2">
    <location>
        <begin position="1"/>
        <end position="95"/>
    </location>
</feature>
<accession>A0A3M7KU72</accession>
<comment type="similarity">
    <text evidence="1">Belongs to the TRAFAC class TrmE-Era-EngA-EngB-Septin-like GTPase superfamily. Septin GTPase family.</text>
</comment>
<proteinExistence type="inferred from homology"/>
<dbReference type="SUPFAM" id="SSF52540">
    <property type="entry name" value="P-loop containing nucleoside triphosphate hydrolases"/>
    <property type="match status" value="1"/>
</dbReference>
<dbReference type="Gene3D" id="3.40.50.300">
    <property type="entry name" value="P-loop containing nucleotide triphosphate hydrolases"/>
    <property type="match status" value="1"/>
</dbReference>
<evidence type="ECO:0000256" key="1">
    <source>
        <dbReference type="RuleBase" id="RU004560"/>
    </source>
</evidence>
<reference evidence="5" key="1">
    <citation type="journal article" date="2018" name="Algal Res.">
        <title>Characterization of plant carbon substrate utilization by Auxenochlorella protothecoides.</title>
        <authorList>
            <person name="Vogler B.W."/>
            <person name="Starkenburg S.R."/>
            <person name="Sudasinghe N."/>
            <person name="Schambach J.Y."/>
            <person name="Rollin J.A."/>
            <person name="Pattathil S."/>
            <person name="Barry A.N."/>
        </authorList>
    </citation>
    <scope>NUCLEOTIDE SEQUENCE [LARGE SCALE GENOMIC DNA]</scope>
    <source>
        <strain evidence="5">UTEX 25</strain>
    </source>
</reference>
<dbReference type="EMBL" id="QOKY01000198">
    <property type="protein sequence ID" value="RMZ53419.1"/>
    <property type="molecule type" value="Genomic_DNA"/>
</dbReference>
<sequence length="545" mass="60283">MSTSGIAEAESTEIAPPPTEPIADPFVFNGETMPGMRDQVVTETVETRVWTEEVGAADGSPPRSPDRDPTYRNDPATPPYSAASPGSPPPESQQLSDAGAIIQGTLHSELERVQLAREVDVRAAFAGLPRVHSHWTHRYMKILVVGEAGVGKTTFIKNLFAAYASDPKFPVADTPARGARKASLQSAFQDNPESLCTEVVLQDVERRVCYHYRVQDTPAFGDGKDLDSDQAAVLDHIRACNQAFLDAEQDPGRRSPLASHPDPRVDACLYFFPPHTCRANDLEFARLLAAAVPLIPVLAKADAMTSEELAGQRARVARALARHGAQWTFSPRALAEAGAHDGPPFAVVGSRDMDLAVGRFWPVRRYPWGRVEALLTRHSDLPALRRLLFEAAFEDLKENTDARYLDFRRDQAAPGIVAVVTTPVRGLVKLAEWGFAVAAVLWLSQQAGPLLTDPKYRQRKLEDVREKVDTLATNVRETADEVRAKSANAVGTAKEAAQNLTSTTRDAAHRANRVLEKNVTSRERRMEQERRLRYESRPFWRFWGE</sequence>
<dbReference type="GO" id="GO:0005525">
    <property type="term" value="F:GTP binding"/>
    <property type="evidence" value="ECO:0007669"/>
    <property type="project" value="UniProtKB-KW"/>
</dbReference>
<dbReference type="PANTHER" id="PTHR18884">
    <property type="entry name" value="SEPTIN"/>
    <property type="match status" value="1"/>
</dbReference>
<dbReference type="Pfam" id="PF00735">
    <property type="entry name" value="Septin"/>
    <property type="match status" value="1"/>
</dbReference>
<evidence type="ECO:0000313" key="5">
    <source>
        <dbReference type="Proteomes" id="UP000279271"/>
    </source>
</evidence>
<gene>
    <name evidence="4" type="ORF">APUTEX25_004907</name>
</gene>
<evidence type="ECO:0000313" key="4">
    <source>
        <dbReference type="EMBL" id="RMZ53419.1"/>
    </source>
</evidence>
<keyword evidence="1" id="KW-0342">GTP-binding</keyword>
<dbReference type="InterPro" id="IPR027417">
    <property type="entry name" value="P-loop_NTPase"/>
</dbReference>
<keyword evidence="1" id="KW-0547">Nucleotide-binding</keyword>
<protein>
    <recommendedName>
        <fullName evidence="3">Septin-type G domain-containing protein</fullName>
    </recommendedName>
</protein>
<evidence type="ECO:0000256" key="2">
    <source>
        <dbReference type="SAM" id="MobiDB-lite"/>
    </source>
</evidence>
<organism evidence="4 5">
    <name type="scientific">Auxenochlorella protothecoides</name>
    <name type="common">Green microalga</name>
    <name type="synonym">Chlorella protothecoides</name>
    <dbReference type="NCBI Taxonomy" id="3075"/>
    <lineage>
        <taxon>Eukaryota</taxon>
        <taxon>Viridiplantae</taxon>
        <taxon>Chlorophyta</taxon>
        <taxon>core chlorophytes</taxon>
        <taxon>Trebouxiophyceae</taxon>
        <taxon>Chlorellales</taxon>
        <taxon>Chlorellaceae</taxon>
        <taxon>Auxenochlorella</taxon>
    </lineage>
</organism>
<dbReference type="InterPro" id="IPR030379">
    <property type="entry name" value="G_SEPTIN_dom"/>
</dbReference>
<evidence type="ECO:0000259" key="3">
    <source>
        <dbReference type="PROSITE" id="PS51719"/>
    </source>
</evidence>
<name>A0A3M7KU72_AUXPR</name>